<evidence type="ECO:0000313" key="2">
    <source>
        <dbReference type="Proteomes" id="UP001430953"/>
    </source>
</evidence>
<name>A0AAW2FK93_9HYME</name>
<reference evidence="1 2" key="1">
    <citation type="submission" date="2023-03" db="EMBL/GenBank/DDBJ databases">
        <title>High recombination rates correlate with genetic variation in Cardiocondyla obscurior ants.</title>
        <authorList>
            <person name="Errbii M."/>
        </authorList>
    </citation>
    <scope>NUCLEOTIDE SEQUENCE [LARGE SCALE GENOMIC DNA]</scope>
    <source>
        <strain evidence="1">Alpha-2009</strain>
        <tissue evidence="1">Whole body</tissue>
    </source>
</reference>
<protein>
    <submittedName>
        <fullName evidence="1">Uncharacterized protein</fullName>
    </submittedName>
</protein>
<proteinExistence type="predicted"/>
<gene>
    <name evidence="1" type="ORF">PUN28_009758</name>
</gene>
<dbReference type="Proteomes" id="UP001430953">
    <property type="component" value="Unassembled WGS sequence"/>
</dbReference>
<organism evidence="1 2">
    <name type="scientific">Cardiocondyla obscurior</name>
    <dbReference type="NCBI Taxonomy" id="286306"/>
    <lineage>
        <taxon>Eukaryota</taxon>
        <taxon>Metazoa</taxon>
        <taxon>Ecdysozoa</taxon>
        <taxon>Arthropoda</taxon>
        <taxon>Hexapoda</taxon>
        <taxon>Insecta</taxon>
        <taxon>Pterygota</taxon>
        <taxon>Neoptera</taxon>
        <taxon>Endopterygota</taxon>
        <taxon>Hymenoptera</taxon>
        <taxon>Apocrita</taxon>
        <taxon>Aculeata</taxon>
        <taxon>Formicoidea</taxon>
        <taxon>Formicidae</taxon>
        <taxon>Myrmicinae</taxon>
        <taxon>Cardiocondyla</taxon>
    </lineage>
</organism>
<keyword evidence="2" id="KW-1185">Reference proteome</keyword>
<evidence type="ECO:0000313" key="1">
    <source>
        <dbReference type="EMBL" id="KAL0116364.1"/>
    </source>
</evidence>
<dbReference type="AlphaFoldDB" id="A0AAW2FK93"/>
<accession>A0AAW2FK93</accession>
<dbReference type="EMBL" id="JADYXP020000009">
    <property type="protein sequence ID" value="KAL0116364.1"/>
    <property type="molecule type" value="Genomic_DNA"/>
</dbReference>
<comment type="caution">
    <text evidence="1">The sequence shown here is derived from an EMBL/GenBank/DDBJ whole genome shotgun (WGS) entry which is preliminary data.</text>
</comment>
<sequence>MQELSSKVDWQNFGIAQILHELFPDTYSFERPEGFPSLPLETEESFKEFNNYLDNKLLYSHMSLELRIRYFLVL</sequence>